<dbReference type="Proteomes" id="UP001280121">
    <property type="component" value="Unassembled WGS sequence"/>
</dbReference>
<sequence>MTLSCSWLHPTMMSSSPKFSPFGVQRVNSSSRFKELKVQLPLKSSSTASLSWRIPRVSRQNKTRILYEA</sequence>
<name>A0AAD9TK28_9ROSI</name>
<protein>
    <submittedName>
        <fullName evidence="1">Uncharacterized protein</fullName>
    </submittedName>
</protein>
<dbReference type="AlphaFoldDB" id="A0AAD9TK28"/>
<reference evidence="1" key="1">
    <citation type="journal article" date="2023" name="Plant J.">
        <title>Genome sequences and population genomics provide insights into the demographic history, inbreeding, and mutation load of two 'living fossil' tree species of Dipteronia.</title>
        <authorList>
            <person name="Feng Y."/>
            <person name="Comes H.P."/>
            <person name="Chen J."/>
            <person name="Zhu S."/>
            <person name="Lu R."/>
            <person name="Zhang X."/>
            <person name="Li P."/>
            <person name="Qiu J."/>
            <person name="Olsen K.M."/>
            <person name="Qiu Y."/>
        </authorList>
    </citation>
    <scope>NUCLEOTIDE SEQUENCE</scope>
    <source>
        <strain evidence="1">KIB01</strain>
    </source>
</reference>
<evidence type="ECO:0000313" key="1">
    <source>
        <dbReference type="EMBL" id="KAK2637567.1"/>
    </source>
</evidence>
<proteinExistence type="predicted"/>
<dbReference type="EMBL" id="JANJYI010000009">
    <property type="protein sequence ID" value="KAK2637567.1"/>
    <property type="molecule type" value="Genomic_DNA"/>
</dbReference>
<evidence type="ECO:0000313" key="2">
    <source>
        <dbReference type="Proteomes" id="UP001280121"/>
    </source>
</evidence>
<gene>
    <name evidence="1" type="ORF">Ddye_032359</name>
</gene>
<keyword evidence="2" id="KW-1185">Reference proteome</keyword>
<comment type="caution">
    <text evidence="1">The sequence shown here is derived from an EMBL/GenBank/DDBJ whole genome shotgun (WGS) entry which is preliminary data.</text>
</comment>
<accession>A0AAD9TK28</accession>
<organism evidence="1 2">
    <name type="scientific">Dipteronia dyeriana</name>
    <dbReference type="NCBI Taxonomy" id="168575"/>
    <lineage>
        <taxon>Eukaryota</taxon>
        <taxon>Viridiplantae</taxon>
        <taxon>Streptophyta</taxon>
        <taxon>Embryophyta</taxon>
        <taxon>Tracheophyta</taxon>
        <taxon>Spermatophyta</taxon>
        <taxon>Magnoliopsida</taxon>
        <taxon>eudicotyledons</taxon>
        <taxon>Gunneridae</taxon>
        <taxon>Pentapetalae</taxon>
        <taxon>rosids</taxon>
        <taxon>malvids</taxon>
        <taxon>Sapindales</taxon>
        <taxon>Sapindaceae</taxon>
        <taxon>Hippocastanoideae</taxon>
        <taxon>Acereae</taxon>
        <taxon>Dipteronia</taxon>
    </lineage>
</organism>